<proteinExistence type="predicted"/>
<gene>
    <name evidence="3" type="primary">LOC106457275</name>
</gene>
<protein>
    <submittedName>
        <fullName evidence="3">Kinesin-like protein KIF2A isoform X6</fullName>
    </submittedName>
</protein>
<keyword evidence="1" id="KW-0175">Coiled coil</keyword>
<accession>A0ABM1S5D9</accession>
<dbReference type="GeneID" id="106457275"/>
<feature type="coiled-coil region" evidence="1">
    <location>
        <begin position="38"/>
        <end position="72"/>
    </location>
</feature>
<organism evidence="2 3">
    <name type="scientific">Limulus polyphemus</name>
    <name type="common">Atlantic horseshoe crab</name>
    <dbReference type="NCBI Taxonomy" id="6850"/>
    <lineage>
        <taxon>Eukaryota</taxon>
        <taxon>Metazoa</taxon>
        <taxon>Ecdysozoa</taxon>
        <taxon>Arthropoda</taxon>
        <taxon>Chelicerata</taxon>
        <taxon>Merostomata</taxon>
        <taxon>Xiphosura</taxon>
        <taxon>Limulidae</taxon>
        <taxon>Limulus</taxon>
    </lineage>
</organism>
<evidence type="ECO:0000256" key="1">
    <source>
        <dbReference type="SAM" id="Coils"/>
    </source>
</evidence>
<reference evidence="3" key="1">
    <citation type="submission" date="2025-08" db="UniProtKB">
        <authorList>
            <consortium name="RefSeq"/>
        </authorList>
    </citation>
    <scope>IDENTIFICATION</scope>
    <source>
        <tissue evidence="3">Muscle</tissue>
    </source>
</reference>
<dbReference type="RefSeq" id="XP_022238844.1">
    <property type="nucleotide sequence ID" value="XM_022383136.1"/>
</dbReference>
<sequence>MNFWMHTKTLLNPLRNGFKMIELLTMANEVDYDVDAYSQQLEDLLAEKLGRLGKLKEKVKLFRQQLAEEENISRTITEDLEKYAKH</sequence>
<name>A0ABM1S5D9_LIMPO</name>
<evidence type="ECO:0000313" key="2">
    <source>
        <dbReference type="Proteomes" id="UP000694941"/>
    </source>
</evidence>
<keyword evidence="2" id="KW-1185">Reference proteome</keyword>
<dbReference type="Proteomes" id="UP000694941">
    <property type="component" value="Unplaced"/>
</dbReference>
<evidence type="ECO:0000313" key="3">
    <source>
        <dbReference type="RefSeq" id="XP_022238844.1"/>
    </source>
</evidence>